<evidence type="ECO:0000256" key="1">
    <source>
        <dbReference type="SAM" id="MobiDB-lite"/>
    </source>
</evidence>
<dbReference type="OrthoDB" id="10602893at2759"/>
<sequence>MTFSLKLPLLQIPPAFLVAGSQPKSYLALASFNGDRDIIFFFSAKPALHSFHENGTWENFVIPCSTVNSSIFVECNAAQVKNCPDYNTTKDSLTFKEAAVFDEGDTHTNHGRSGTEEVVGSNPTCPLDDTLDYSSMKSGPDPTLEIPVHEELTNAAESPTFGGQVDASEKEKDATMLSPKNHEKSSAAGSLHEDAAHNDEIFGSEDGGGSNDDQASERVPLASTLFNYQSFMDKTPSGKWSKQDTELFYEEEDMAKSEQEAPVQDQEDNGPFHVP</sequence>
<keyword evidence="3" id="KW-1185">Reference proteome</keyword>
<dbReference type="EMBL" id="JAAIUW010000011">
    <property type="protein sequence ID" value="KAF7810128.1"/>
    <property type="molecule type" value="Genomic_DNA"/>
</dbReference>
<reference evidence="2" key="1">
    <citation type="submission" date="2020-09" db="EMBL/GenBank/DDBJ databases">
        <title>Genome-Enabled Discovery of Anthraquinone Biosynthesis in Senna tora.</title>
        <authorList>
            <person name="Kang S.-H."/>
            <person name="Pandey R.P."/>
            <person name="Lee C.-M."/>
            <person name="Sim J.-S."/>
            <person name="Jeong J.-T."/>
            <person name="Choi B.-S."/>
            <person name="Jung M."/>
            <person name="Ginzburg D."/>
            <person name="Zhao K."/>
            <person name="Won S.Y."/>
            <person name="Oh T.-J."/>
            <person name="Yu Y."/>
            <person name="Kim N.-H."/>
            <person name="Lee O.R."/>
            <person name="Lee T.-H."/>
            <person name="Bashyal P."/>
            <person name="Kim T.-S."/>
            <person name="Lee W.-H."/>
            <person name="Kawkins C."/>
            <person name="Kim C.-K."/>
            <person name="Kim J.S."/>
            <person name="Ahn B.O."/>
            <person name="Rhee S.Y."/>
            <person name="Sohng J.K."/>
        </authorList>
    </citation>
    <scope>NUCLEOTIDE SEQUENCE</scope>
    <source>
        <tissue evidence="2">Leaf</tissue>
    </source>
</reference>
<feature type="region of interest" description="Disordered" evidence="1">
    <location>
        <begin position="106"/>
        <end position="275"/>
    </location>
</feature>
<accession>A0A834STE0</accession>
<dbReference type="AlphaFoldDB" id="A0A834STE0"/>
<evidence type="ECO:0000313" key="3">
    <source>
        <dbReference type="Proteomes" id="UP000634136"/>
    </source>
</evidence>
<dbReference type="Proteomes" id="UP000634136">
    <property type="component" value="Unassembled WGS sequence"/>
</dbReference>
<feature type="compositionally biased region" description="Basic and acidic residues" evidence="1">
    <location>
        <begin position="167"/>
        <end position="200"/>
    </location>
</feature>
<protein>
    <submittedName>
        <fullName evidence="2">Transcription factor TFIIIB component B</fullName>
    </submittedName>
</protein>
<organism evidence="2 3">
    <name type="scientific">Senna tora</name>
    <dbReference type="NCBI Taxonomy" id="362788"/>
    <lineage>
        <taxon>Eukaryota</taxon>
        <taxon>Viridiplantae</taxon>
        <taxon>Streptophyta</taxon>
        <taxon>Embryophyta</taxon>
        <taxon>Tracheophyta</taxon>
        <taxon>Spermatophyta</taxon>
        <taxon>Magnoliopsida</taxon>
        <taxon>eudicotyledons</taxon>
        <taxon>Gunneridae</taxon>
        <taxon>Pentapetalae</taxon>
        <taxon>rosids</taxon>
        <taxon>fabids</taxon>
        <taxon>Fabales</taxon>
        <taxon>Fabaceae</taxon>
        <taxon>Caesalpinioideae</taxon>
        <taxon>Cassia clade</taxon>
        <taxon>Senna</taxon>
    </lineage>
</organism>
<proteinExistence type="predicted"/>
<name>A0A834STE0_9FABA</name>
<comment type="caution">
    <text evidence="2">The sequence shown here is derived from an EMBL/GenBank/DDBJ whole genome shotgun (WGS) entry which is preliminary data.</text>
</comment>
<evidence type="ECO:0000313" key="2">
    <source>
        <dbReference type="EMBL" id="KAF7810128.1"/>
    </source>
</evidence>
<gene>
    <name evidence="2" type="ORF">G2W53_036871</name>
</gene>